<feature type="transmembrane region" description="Helical" evidence="1">
    <location>
        <begin position="12"/>
        <end position="29"/>
    </location>
</feature>
<protein>
    <recommendedName>
        <fullName evidence="3">Lycopene cyclase domain-containing protein</fullName>
    </recommendedName>
</protein>
<keyword evidence="1" id="KW-0472">Membrane</keyword>
<evidence type="ECO:0000313" key="2">
    <source>
        <dbReference type="EMBL" id="SVA74806.1"/>
    </source>
</evidence>
<dbReference type="AlphaFoldDB" id="A0A381YCH4"/>
<sequence length="278" mass="31326">MLKRLYEKDVKSSLIELAIILPNSCVVFYIFENNMMIFGFFVYAGLIWIIRDVPNYKLAIIMAGVGGLAGYLTEYWGCSSHLWNWVIPCKTIWMIHGSDIGFPVEVILAYAGIGFWISKLSLKMLAKEHDESIIFYRNKSINQNIRIKIGMVLVFCLIGITVALIETTYLQSVTIFMLGVSVFIFLVRSAQKMVAGFTIVIGLVGFFFENYATGIIPGFAVWRYDLDLYLNLSIPNPIIGVAPISAFIAYAGIGMLLFSLSFFLNHKLIFNQIDSVSK</sequence>
<reference evidence="2" key="1">
    <citation type="submission" date="2018-05" db="EMBL/GenBank/DDBJ databases">
        <authorList>
            <person name="Lanie J.A."/>
            <person name="Ng W.-L."/>
            <person name="Kazmierczak K.M."/>
            <person name="Andrzejewski T.M."/>
            <person name="Davidsen T.M."/>
            <person name="Wayne K.J."/>
            <person name="Tettelin H."/>
            <person name="Glass J.I."/>
            <person name="Rusch D."/>
            <person name="Podicherti R."/>
            <person name="Tsui H.-C.T."/>
            <person name="Winkler M.E."/>
        </authorList>
    </citation>
    <scope>NUCLEOTIDE SEQUENCE</scope>
</reference>
<feature type="transmembrane region" description="Helical" evidence="1">
    <location>
        <begin position="242"/>
        <end position="264"/>
    </location>
</feature>
<dbReference type="EMBL" id="UINC01017920">
    <property type="protein sequence ID" value="SVA74806.1"/>
    <property type="molecule type" value="Genomic_DNA"/>
</dbReference>
<feature type="transmembrane region" description="Helical" evidence="1">
    <location>
        <begin position="35"/>
        <end position="51"/>
    </location>
</feature>
<proteinExistence type="predicted"/>
<feature type="transmembrane region" description="Helical" evidence="1">
    <location>
        <begin position="58"/>
        <end position="76"/>
    </location>
</feature>
<feature type="transmembrane region" description="Helical" evidence="1">
    <location>
        <begin position="145"/>
        <end position="163"/>
    </location>
</feature>
<gene>
    <name evidence="2" type="ORF">METZ01_LOCUS127660</name>
</gene>
<organism evidence="2">
    <name type="scientific">marine metagenome</name>
    <dbReference type="NCBI Taxonomy" id="408172"/>
    <lineage>
        <taxon>unclassified sequences</taxon>
        <taxon>metagenomes</taxon>
        <taxon>ecological metagenomes</taxon>
    </lineage>
</organism>
<accession>A0A381YCH4</accession>
<name>A0A381YCH4_9ZZZZ</name>
<feature type="transmembrane region" description="Helical" evidence="1">
    <location>
        <begin position="169"/>
        <end position="187"/>
    </location>
</feature>
<evidence type="ECO:0008006" key="3">
    <source>
        <dbReference type="Google" id="ProtNLM"/>
    </source>
</evidence>
<keyword evidence="1" id="KW-0812">Transmembrane</keyword>
<feature type="transmembrane region" description="Helical" evidence="1">
    <location>
        <begin position="100"/>
        <end position="117"/>
    </location>
</feature>
<evidence type="ECO:0000256" key="1">
    <source>
        <dbReference type="SAM" id="Phobius"/>
    </source>
</evidence>
<feature type="transmembrane region" description="Helical" evidence="1">
    <location>
        <begin position="194"/>
        <end position="222"/>
    </location>
</feature>
<keyword evidence="1" id="KW-1133">Transmembrane helix</keyword>